<proteinExistence type="predicted"/>
<evidence type="ECO:0000313" key="2">
    <source>
        <dbReference type="Proteomes" id="UP001148629"/>
    </source>
</evidence>
<accession>A0ACC1RV41</accession>
<organism evidence="1 2">
    <name type="scientific">Fusarium decemcellulare</name>
    <dbReference type="NCBI Taxonomy" id="57161"/>
    <lineage>
        <taxon>Eukaryota</taxon>
        <taxon>Fungi</taxon>
        <taxon>Dikarya</taxon>
        <taxon>Ascomycota</taxon>
        <taxon>Pezizomycotina</taxon>
        <taxon>Sordariomycetes</taxon>
        <taxon>Hypocreomycetidae</taxon>
        <taxon>Hypocreales</taxon>
        <taxon>Nectriaceae</taxon>
        <taxon>Fusarium</taxon>
        <taxon>Fusarium decemcellulare species complex</taxon>
    </lineage>
</organism>
<comment type="caution">
    <text evidence="1">The sequence shown here is derived from an EMBL/GenBank/DDBJ whole genome shotgun (WGS) entry which is preliminary data.</text>
</comment>
<dbReference type="EMBL" id="JANRMS010001742">
    <property type="protein sequence ID" value="KAJ3526381.1"/>
    <property type="molecule type" value="Genomic_DNA"/>
</dbReference>
<reference evidence="1" key="1">
    <citation type="submission" date="2022-08" db="EMBL/GenBank/DDBJ databases">
        <title>Genome Sequence of Fusarium decemcellulare.</title>
        <authorList>
            <person name="Buettner E."/>
        </authorList>
    </citation>
    <scope>NUCLEOTIDE SEQUENCE</scope>
    <source>
        <strain evidence="1">Babe19</strain>
    </source>
</reference>
<protein>
    <submittedName>
        <fullName evidence="1">Uncharacterized protein</fullName>
    </submittedName>
</protein>
<name>A0ACC1RV41_9HYPO</name>
<dbReference type="Proteomes" id="UP001148629">
    <property type="component" value="Unassembled WGS sequence"/>
</dbReference>
<keyword evidence="2" id="KW-1185">Reference proteome</keyword>
<evidence type="ECO:0000313" key="1">
    <source>
        <dbReference type="EMBL" id="KAJ3526381.1"/>
    </source>
</evidence>
<gene>
    <name evidence="1" type="ORF">NM208_g11215</name>
</gene>
<sequence>MANNPWTYDPSPAAAIIFLLLFTVATLWHAVLLFTRRTWYFIPLVIGGALEIAGYATRYLGSKDLENLTFFIIQTLAILVAPALLAASIYMVLGRLVVLVRAEAYLPVRPTWLTKIFVGGDILSFIIQIAGSGMLSSNFSLGKAIILVGLAIQLIFFGLFVFSAALFYRRLDANPTPTAYRLDACSSKGGWRGVMHVLFLTSALIFVRSVFRFVEFTGDHDSPMMTSEAYIYICDSLLMFGVMAALLYLHPSEYIRAPKDMNSLEGEELQRITTFNVQHHLWQYYAVFPLWAQLIRHALHIVADEPIVHPYPEAGQPSCIALTYDGTSILSGHTNGKIFRWSLAENAHPTEVANLNAAVTNLCLVPPLSAEEPTKALSIVKPNQNLKRYNFTAQLTTDLGEESRLSHMLATNGFTSQSLETAISSVSAPSDEKLDDELKQQNDQFWAIMANSKVLQGPLSCVIHGIARWRILNHFPSPETSRMQEAMTCFSAWHCISPVRSNLHLIESSYGEACLQANLDARDMKRTWKRSMRSLKRVIFQGLDCSWAAICKGFRLIEEFPVSVTDDLADHRNVINAVQVANITLLNDVALAGFGRNCISVVDRYRQLLRQGEQFAAYNFREYAKRRTRDAFREHQAEQDPRKVQELVQKGLKELQGLKRQTVISQFYQLDRLVVEGGISGKQTGQHGEIVRQKEQGYD</sequence>